<proteinExistence type="predicted"/>
<accession>A0A7K3WUL1</accession>
<comment type="caution">
    <text evidence="1">The sequence shown here is derived from an EMBL/GenBank/DDBJ whole genome shotgun (WGS) entry which is preliminary data.</text>
</comment>
<dbReference type="EMBL" id="JAAGVY010000050">
    <property type="protein sequence ID" value="NEN25363.1"/>
    <property type="molecule type" value="Genomic_DNA"/>
</dbReference>
<gene>
    <name evidence="1" type="ORF">G3O08_17850</name>
</gene>
<evidence type="ECO:0000313" key="2">
    <source>
        <dbReference type="Proteomes" id="UP000486602"/>
    </source>
</evidence>
<sequence>MPRCKFSETQFESYHAREFEKVYGGICPQEFPTRAIEGKCGFDMKHTGRFATFFFQYKVPEYLTQPSYKCKSLRGDCFHIKLSNTDGPRSIAQFQTLKMLSSKEPHVYYVAPMFGTNNDFSKKYKEILDHTAYFNLKDTGFPKNGESGFTESHILYYSEKSNYGWLYSDPSTVQTLRAPKFESDDSNESLGMYIIELNQFLRSILIETAFTSESEENETLSSATLLRELEKTINVSESNSIEQNIILTDILLKKYFNLNWFIKPII</sequence>
<dbReference type="RefSeq" id="WP_163286820.1">
    <property type="nucleotide sequence ID" value="NZ_JAAGVY010000050.1"/>
</dbReference>
<dbReference type="AlphaFoldDB" id="A0A7K3WUL1"/>
<reference evidence="1 2" key="1">
    <citation type="submission" date="2020-02" db="EMBL/GenBank/DDBJ databases">
        <title>Out from the shadows clarifying the taxonomy of the family Cryomorphaceae and related taxa by utilizing the GTDB taxonomic framework.</title>
        <authorList>
            <person name="Bowman J.P."/>
        </authorList>
    </citation>
    <scope>NUCLEOTIDE SEQUENCE [LARGE SCALE GENOMIC DNA]</scope>
    <source>
        <strain evidence="1 2">QSSC 1-22</strain>
    </source>
</reference>
<name>A0A7K3WUL1_9FLAO</name>
<keyword evidence="2" id="KW-1185">Reference proteome</keyword>
<dbReference type="Proteomes" id="UP000486602">
    <property type="component" value="Unassembled WGS sequence"/>
</dbReference>
<protein>
    <submittedName>
        <fullName evidence="1">Uncharacterized protein</fullName>
    </submittedName>
</protein>
<evidence type="ECO:0000313" key="1">
    <source>
        <dbReference type="EMBL" id="NEN25363.1"/>
    </source>
</evidence>
<organism evidence="1 2">
    <name type="scientific">Cryomorpha ignava</name>
    <dbReference type="NCBI Taxonomy" id="101383"/>
    <lineage>
        <taxon>Bacteria</taxon>
        <taxon>Pseudomonadati</taxon>
        <taxon>Bacteroidota</taxon>
        <taxon>Flavobacteriia</taxon>
        <taxon>Flavobacteriales</taxon>
        <taxon>Cryomorphaceae</taxon>
        <taxon>Cryomorpha</taxon>
    </lineage>
</organism>